<reference evidence="3 4" key="1">
    <citation type="submission" date="2024-08" db="EMBL/GenBank/DDBJ databases">
        <authorList>
            <person name="Cucini C."/>
            <person name="Frati F."/>
        </authorList>
    </citation>
    <scope>NUCLEOTIDE SEQUENCE [LARGE SCALE GENOMIC DNA]</scope>
</reference>
<evidence type="ECO:0000313" key="3">
    <source>
        <dbReference type="EMBL" id="CAL8143377.1"/>
    </source>
</evidence>
<feature type="transmembrane region" description="Helical" evidence="1">
    <location>
        <begin position="461"/>
        <end position="479"/>
    </location>
</feature>
<proteinExistence type="predicted"/>
<accession>A0ABP1S4S1</accession>
<dbReference type="Proteomes" id="UP001642540">
    <property type="component" value="Unassembled WGS sequence"/>
</dbReference>
<sequence>MKKITIFLLLFWCGGFGFSRKIKQKPTTILREKLNLDNELSMMFRSCSVHIVLNEILKKTRSGFKIDSYELTPFSFPVIISNYLYTLGTKIDIDYFMSCNDNTAPIVANQEFKFLVPPNPKIQCFAMVHITPKACKFASVFDYRIQEAKANDGSIIGDETASFSLRPEFKIFKSGLIIIHVEMHDSDLHHGGIDYSESPLFLMESLFEEQGYSAAAPTMFRFQIKFSDIMKSYVVNNTMAMVCWENYPTDKLNRPLRYISYGEEGGYAIMRVYPKLMISRVFQSFHLTSNISWQYFETLHSKCNGGVRLGKAHQLGNMYRKTGQIRGWRGDDILFHASVLHSLSINLTSDSEMGKRFFGYMTMTTTEPMTEVYFNTFNHAVHFITCAPTQTPGFLSIIGYISAFDIATWLMLMISGLGSGLLLHRVMWKKQEVLKSDWYPVSFVFNVLLGQATKYIRMEKWIGGCWILVGVVISFFYQGENINRLTAPILPKSMDTFDELLKSNLTIDSVHSSLALIQEIKMGPRNLERTHGSGGRADFYKLFEETMSEKVGDLMLFLQLYFVKHSNMTMGQVRKTFESRIEIPHTFFDFMKILEPNYYFGKVSKRTQNVFVDTRGNIQAMEGRLKLGGIDQETIVVSKSNYGFMYDSLEIRGYLGHRNLFGLSCIPCSIQAW</sequence>
<keyword evidence="2" id="KW-0732">Signal</keyword>
<gene>
    <name evidence="3" type="ORF">ODALV1_LOCUS29512</name>
</gene>
<evidence type="ECO:0000256" key="1">
    <source>
        <dbReference type="SAM" id="Phobius"/>
    </source>
</evidence>
<organism evidence="3 4">
    <name type="scientific">Orchesella dallaii</name>
    <dbReference type="NCBI Taxonomy" id="48710"/>
    <lineage>
        <taxon>Eukaryota</taxon>
        <taxon>Metazoa</taxon>
        <taxon>Ecdysozoa</taxon>
        <taxon>Arthropoda</taxon>
        <taxon>Hexapoda</taxon>
        <taxon>Collembola</taxon>
        <taxon>Entomobryomorpha</taxon>
        <taxon>Entomobryoidea</taxon>
        <taxon>Orchesellidae</taxon>
        <taxon>Orchesellinae</taxon>
        <taxon>Orchesella</taxon>
    </lineage>
</organism>
<evidence type="ECO:0000256" key="2">
    <source>
        <dbReference type="SAM" id="SignalP"/>
    </source>
</evidence>
<name>A0ABP1S4S1_9HEXA</name>
<keyword evidence="1" id="KW-1133">Transmembrane helix</keyword>
<dbReference type="EMBL" id="CAXLJM020000156">
    <property type="protein sequence ID" value="CAL8143377.1"/>
    <property type="molecule type" value="Genomic_DNA"/>
</dbReference>
<feature type="chain" id="PRO_5046105833" evidence="2">
    <location>
        <begin position="20"/>
        <end position="673"/>
    </location>
</feature>
<feature type="transmembrane region" description="Helical" evidence="1">
    <location>
        <begin position="397"/>
        <end position="423"/>
    </location>
</feature>
<evidence type="ECO:0000313" key="4">
    <source>
        <dbReference type="Proteomes" id="UP001642540"/>
    </source>
</evidence>
<feature type="signal peptide" evidence="2">
    <location>
        <begin position="1"/>
        <end position="19"/>
    </location>
</feature>
<keyword evidence="1" id="KW-0812">Transmembrane</keyword>
<comment type="caution">
    <text evidence="3">The sequence shown here is derived from an EMBL/GenBank/DDBJ whole genome shotgun (WGS) entry which is preliminary data.</text>
</comment>
<protein>
    <submittedName>
        <fullName evidence="3">Uncharacterized protein</fullName>
    </submittedName>
</protein>
<keyword evidence="4" id="KW-1185">Reference proteome</keyword>
<keyword evidence="1" id="KW-0472">Membrane</keyword>